<gene>
    <name evidence="2" type="ORF">VN21_12740</name>
</gene>
<accession>A0A0M3DDI1</accession>
<comment type="caution">
    <text evidence="2">The sequence shown here is derived from an EMBL/GenBank/DDBJ whole genome shotgun (WGS) entry which is preliminary data.</text>
</comment>
<dbReference type="PATRIC" id="fig|1629550.3.peg.1991"/>
<organism evidence="2 3">
    <name type="scientific">Paraclostridium benzoelyticum</name>
    <dbReference type="NCBI Taxonomy" id="1629550"/>
    <lineage>
        <taxon>Bacteria</taxon>
        <taxon>Bacillati</taxon>
        <taxon>Bacillota</taxon>
        <taxon>Clostridia</taxon>
        <taxon>Peptostreptococcales</taxon>
        <taxon>Peptostreptococcaceae</taxon>
        <taxon>Paraclostridium</taxon>
    </lineage>
</organism>
<protein>
    <recommendedName>
        <fullName evidence="1">YopA central domain-containing protein</fullName>
    </recommendedName>
</protein>
<name>A0A0M3DDI1_9FIRM</name>
<dbReference type="AlphaFoldDB" id="A0A0M3DDI1"/>
<proteinExistence type="predicted"/>
<dbReference type="InterPro" id="IPR058684">
    <property type="entry name" value="YopA_M"/>
</dbReference>
<evidence type="ECO:0000259" key="1">
    <source>
        <dbReference type="Pfam" id="PF26308"/>
    </source>
</evidence>
<dbReference type="RefSeq" id="WP_046823575.1">
    <property type="nucleotide sequence ID" value="NZ_LBBT01000251.1"/>
</dbReference>
<dbReference type="Proteomes" id="UP000034407">
    <property type="component" value="Unassembled WGS sequence"/>
</dbReference>
<evidence type="ECO:0000313" key="2">
    <source>
        <dbReference type="EMBL" id="KKY00715.1"/>
    </source>
</evidence>
<dbReference type="EMBL" id="LBBT01000251">
    <property type="protein sequence ID" value="KKY00715.1"/>
    <property type="molecule type" value="Genomic_DNA"/>
</dbReference>
<feature type="domain" description="YopA central" evidence="1">
    <location>
        <begin position="109"/>
        <end position="243"/>
    </location>
</feature>
<evidence type="ECO:0000313" key="3">
    <source>
        <dbReference type="Proteomes" id="UP000034407"/>
    </source>
</evidence>
<sequence length="434" mass="51307">MKVVKEAISSPYLEYGIDEDIVIHEGNFCIYLDKLYKCKGRIYYRISPPICINFEAKILGHKNLDLENLKEDYLEGIIEVHGYQPFQVNINSIQKNYIDGYVSSGIIKSKNRYVEYIDFHIVNFDKKQGTLIKYMDKLFAGRIEFEISGYEIIIDKRYDYKKELYEELRFKNGSIITHIGRIKRKDNKVFKSTYIFKLLDEISDTLSFLAGRYIGICMVMGYKDNQNTFRLWKESLTTPFKYVPTWSDTIANHHNIEKYMNLMCRKLHDSYYGPALKHVVDWYIESIDNISIENNVVSLQIALETLSYVVIVEKNKILTDLEFEKNTASDNIRILLDACSIYYGKEELNLFNEYIYNKFNDGVDIFTYFRNKVVHPTRKTKRANLTVEDMWNILQIGTRYVELVVLYIINYKGEYSNRLNDRCYGEVEVVPWND</sequence>
<dbReference type="Pfam" id="PF26308">
    <property type="entry name" value="YopA_M"/>
    <property type="match status" value="1"/>
</dbReference>
<dbReference type="OrthoDB" id="2443673at2"/>
<reference evidence="2 3" key="1">
    <citation type="submission" date="2015-04" db="EMBL/GenBank/DDBJ databases">
        <title>Microcin producing Clostridium sp. JC272T.</title>
        <authorList>
            <person name="Jyothsna T."/>
            <person name="Sasikala C."/>
            <person name="Ramana C."/>
        </authorList>
    </citation>
    <scope>NUCLEOTIDE SEQUENCE [LARGE SCALE GENOMIC DNA]</scope>
    <source>
        <strain evidence="2 3">JC272</strain>
    </source>
</reference>
<keyword evidence="3" id="KW-1185">Reference proteome</keyword>